<feature type="compositionally biased region" description="Acidic residues" evidence="1">
    <location>
        <begin position="236"/>
        <end position="245"/>
    </location>
</feature>
<accession>A0A4U8UR35</accession>
<feature type="region of interest" description="Disordered" evidence="1">
    <location>
        <begin position="299"/>
        <end position="336"/>
    </location>
</feature>
<feature type="compositionally biased region" description="Basic and acidic residues" evidence="1">
    <location>
        <begin position="320"/>
        <end position="336"/>
    </location>
</feature>
<organism evidence="2 3">
    <name type="scientific">Steinernema carpocapsae</name>
    <name type="common">Entomopathogenic nematode</name>
    <dbReference type="NCBI Taxonomy" id="34508"/>
    <lineage>
        <taxon>Eukaryota</taxon>
        <taxon>Metazoa</taxon>
        <taxon>Ecdysozoa</taxon>
        <taxon>Nematoda</taxon>
        <taxon>Chromadorea</taxon>
        <taxon>Rhabditida</taxon>
        <taxon>Tylenchina</taxon>
        <taxon>Panagrolaimomorpha</taxon>
        <taxon>Strongyloidoidea</taxon>
        <taxon>Steinernematidae</taxon>
        <taxon>Steinernema</taxon>
    </lineage>
</organism>
<feature type="compositionally biased region" description="Basic and acidic residues" evidence="1">
    <location>
        <begin position="402"/>
        <end position="412"/>
    </location>
</feature>
<evidence type="ECO:0000313" key="3">
    <source>
        <dbReference type="Proteomes" id="UP000298663"/>
    </source>
</evidence>
<dbReference type="Proteomes" id="UP000298663">
    <property type="component" value="Unassembled WGS sequence"/>
</dbReference>
<proteinExistence type="predicted"/>
<name>A0A4U8UR35_STECR</name>
<gene>
    <name evidence="2" type="ORF">L596_002438</name>
</gene>
<dbReference type="GO" id="GO:0000978">
    <property type="term" value="F:RNA polymerase II cis-regulatory region sequence-specific DNA binding"/>
    <property type="evidence" value="ECO:0007669"/>
    <property type="project" value="TreeGrafter"/>
</dbReference>
<dbReference type="InterPro" id="IPR038028">
    <property type="entry name" value="BPTF"/>
</dbReference>
<feature type="region of interest" description="Disordered" evidence="1">
    <location>
        <begin position="236"/>
        <end position="269"/>
    </location>
</feature>
<dbReference type="AlphaFoldDB" id="A0A4U8UR35"/>
<feature type="region of interest" description="Disordered" evidence="1">
    <location>
        <begin position="353"/>
        <end position="412"/>
    </location>
</feature>
<dbReference type="PANTHER" id="PTHR45975:SF2">
    <property type="entry name" value="NUCLEOSOME-REMODELING FACTOR SUBUNIT BPTF"/>
    <property type="match status" value="1"/>
</dbReference>
<dbReference type="PANTHER" id="PTHR45975">
    <property type="entry name" value="NUCLEOSOME-REMODELING FACTOR SUBUNIT BPTF"/>
    <property type="match status" value="1"/>
</dbReference>
<sequence>MEDRRRLRIPGSPLQETQGNVFLANVSNRDEVHHLLRPQVPAVLQLRGRTVFKTTSGISKIVRPDKLARKDAHPKKNLGVEDPFPLSEPFSYRSRATGKSSILHLKQPILKRLARQGGISNKVFMHGFSRTAKPNPLFWNIPAPRPTFDNCWRYLTFSAKSLHAIALQLRVMFACIRWADLPQEEGENKHIMHGVDGEEQRVVIGHREHPPDGYYEQYKVRIYKLKDADDLDEAEMDECDDSEDYVEGRIRSGRRPKRKKTTKAQQAPKKTEIVERWVDGVDLKLWEIKNYWSTYGRRALKRKPADSPSPACDHSGCQQRAEEGKTDHSDQRRSRENQLSLLCEDCLTADDSYRQERNSGKRVPIRESDEWRNQHERQSDSDSKGRSAAPQVHRRPNGQGERCARVERAANC</sequence>
<dbReference type="STRING" id="34508.A0A4U8UR35"/>
<feature type="compositionally biased region" description="Basic and acidic residues" evidence="1">
    <location>
        <begin position="353"/>
        <end position="385"/>
    </location>
</feature>
<reference evidence="2 3" key="1">
    <citation type="journal article" date="2015" name="Genome Biol.">
        <title>Comparative genomics of Steinernema reveals deeply conserved gene regulatory networks.</title>
        <authorList>
            <person name="Dillman A.R."/>
            <person name="Macchietto M."/>
            <person name="Porter C.F."/>
            <person name="Rogers A."/>
            <person name="Williams B."/>
            <person name="Antoshechkin I."/>
            <person name="Lee M.M."/>
            <person name="Goodwin Z."/>
            <person name="Lu X."/>
            <person name="Lewis E.E."/>
            <person name="Goodrich-Blair H."/>
            <person name="Stock S.P."/>
            <person name="Adams B.J."/>
            <person name="Sternberg P.W."/>
            <person name="Mortazavi A."/>
        </authorList>
    </citation>
    <scope>NUCLEOTIDE SEQUENCE [LARGE SCALE GENOMIC DNA]</scope>
    <source>
        <strain evidence="2 3">ALL</strain>
    </source>
</reference>
<protein>
    <submittedName>
        <fullName evidence="2">Uncharacterized protein</fullName>
    </submittedName>
</protein>
<evidence type="ECO:0000256" key="1">
    <source>
        <dbReference type="SAM" id="MobiDB-lite"/>
    </source>
</evidence>
<evidence type="ECO:0000313" key="2">
    <source>
        <dbReference type="EMBL" id="TMS34945.1"/>
    </source>
</evidence>
<dbReference type="OrthoDB" id="784962at2759"/>
<dbReference type="GO" id="GO:0016589">
    <property type="term" value="C:NURF complex"/>
    <property type="evidence" value="ECO:0007669"/>
    <property type="project" value="InterPro"/>
</dbReference>
<comment type="caution">
    <text evidence="2">The sequence shown here is derived from an EMBL/GenBank/DDBJ whole genome shotgun (WGS) entry which is preliminary data.</text>
</comment>
<dbReference type="EMBL" id="AZBU02000001">
    <property type="protein sequence ID" value="TMS34945.1"/>
    <property type="molecule type" value="Genomic_DNA"/>
</dbReference>
<reference evidence="2 3" key="2">
    <citation type="journal article" date="2019" name="G3 (Bethesda)">
        <title>Hybrid Assembly of the Genome of the Entomopathogenic Nematode Steinernema carpocapsae Identifies the X-Chromosome.</title>
        <authorList>
            <person name="Serra L."/>
            <person name="Macchietto M."/>
            <person name="Macias-Munoz A."/>
            <person name="McGill C.J."/>
            <person name="Rodriguez I.M."/>
            <person name="Rodriguez B."/>
            <person name="Murad R."/>
            <person name="Mortazavi A."/>
        </authorList>
    </citation>
    <scope>NUCLEOTIDE SEQUENCE [LARGE SCALE GENOMIC DNA]</scope>
    <source>
        <strain evidence="2 3">ALL</strain>
    </source>
</reference>
<keyword evidence="3" id="KW-1185">Reference proteome</keyword>
<dbReference type="GO" id="GO:0006357">
    <property type="term" value="P:regulation of transcription by RNA polymerase II"/>
    <property type="evidence" value="ECO:0007669"/>
    <property type="project" value="InterPro"/>
</dbReference>
<feature type="compositionally biased region" description="Basic residues" evidence="1">
    <location>
        <begin position="251"/>
        <end position="262"/>
    </location>
</feature>